<dbReference type="Gene3D" id="3.40.630.30">
    <property type="match status" value="1"/>
</dbReference>
<evidence type="ECO:0000259" key="1">
    <source>
        <dbReference type="PROSITE" id="PS51186"/>
    </source>
</evidence>
<dbReference type="Pfam" id="PF24553">
    <property type="entry name" value="Rv0428c_C"/>
    <property type="match status" value="1"/>
</dbReference>
<evidence type="ECO:0000313" key="2">
    <source>
        <dbReference type="EMBL" id="MDP9820550.1"/>
    </source>
</evidence>
<dbReference type="PANTHER" id="PTHR43072">
    <property type="entry name" value="N-ACETYLTRANSFERASE"/>
    <property type="match status" value="1"/>
</dbReference>
<dbReference type="RefSeq" id="WP_306824748.1">
    <property type="nucleotide sequence ID" value="NZ_JAUSQM010000001.1"/>
</dbReference>
<evidence type="ECO:0000313" key="3">
    <source>
        <dbReference type="Proteomes" id="UP001240447"/>
    </source>
</evidence>
<protein>
    <submittedName>
        <fullName evidence="2">Ribosomal protein S18 acetylase RimI-like enzyme</fullName>
    </submittedName>
</protein>
<dbReference type="SUPFAM" id="SSF55729">
    <property type="entry name" value="Acyl-CoA N-acyltransferases (Nat)"/>
    <property type="match status" value="1"/>
</dbReference>
<organism evidence="2 3">
    <name type="scientific">Nocardioides massiliensis</name>
    <dbReference type="NCBI Taxonomy" id="1325935"/>
    <lineage>
        <taxon>Bacteria</taxon>
        <taxon>Bacillati</taxon>
        <taxon>Actinomycetota</taxon>
        <taxon>Actinomycetes</taxon>
        <taxon>Propionibacteriales</taxon>
        <taxon>Nocardioidaceae</taxon>
        <taxon>Nocardioides</taxon>
    </lineage>
</organism>
<proteinExistence type="predicted"/>
<gene>
    <name evidence="2" type="ORF">J2S59_000359</name>
</gene>
<name>A0ABT9NL33_9ACTN</name>
<accession>A0ABT9NL33</accession>
<dbReference type="InterPro" id="IPR000182">
    <property type="entry name" value="GNAT_dom"/>
</dbReference>
<dbReference type="InterPro" id="IPR056935">
    <property type="entry name" value="Rv0428c-like_C"/>
</dbReference>
<comment type="caution">
    <text evidence="2">The sequence shown here is derived from an EMBL/GenBank/DDBJ whole genome shotgun (WGS) entry which is preliminary data.</text>
</comment>
<reference evidence="2 3" key="1">
    <citation type="submission" date="2023-07" db="EMBL/GenBank/DDBJ databases">
        <title>Sequencing the genomes of 1000 actinobacteria strains.</title>
        <authorList>
            <person name="Klenk H.-P."/>
        </authorList>
    </citation>
    <scope>NUCLEOTIDE SEQUENCE [LARGE SCALE GENOMIC DNA]</scope>
    <source>
        <strain evidence="2 3">GD13</strain>
    </source>
</reference>
<dbReference type="EMBL" id="JAUSQM010000001">
    <property type="protein sequence ID" value="MDP9820550.1"/>
    <property type="molecule type" value="Genomic_DNA"/>
</dbReference>
<keyword evidence="3" id="KW-1185">Reference proteome</keyword>
<dbReference type="Proteomes" id="UP001240447">
    <property type="component" value="Unassembled WGS sequence"/>
</dbReference>
<dbReference type="PROSITE" id="PS51186">
    <property type="entry name" value="GNAT"/>
    <property type="match status" value="1"/>
</dbReference>
<dbReference type="CDD" id="cd04301">
    <property type="entry name" value="NAT_SF"/>
    <property type="match status" value="1"/>
</dbReference>
<dbReference type="InterPro" id="IPR016181">
    <property type="entry name" value="Acyl_CoA_acyltransferase"/>
</dbReference>
<sequence>MHEEAKGHDTGKHLLGPHVVGQRVVIRSLVRGETGPSGGPALTDVLGTCESWADGEVVVARDDGSGRRVRIAVTDIVSGKPVPPRPSVRLRVTSREAQLRATGMWPDLATEPLGDWLLRAGTASVRRTSSALAMGDPQMPVAEAAERVVSYAREHDLPPVAMVEVGDDVERDLVGLGWVADRADEAPVWFQLASVSRALRALRGIGRPEVEVELVEDGTQVTARIGAQATARAAYGDDWVGIHALEVDAAHRRQGLGRALVAALLDWGAERGATTAYVQVRTDNEASERLFAQLGFVTHHTYRYLRPST</sequence>
<feature type="domain" description="N-acetyltransferase" evidence="1">
    <location>
        <begin position="179"/>
        <end position="309"/>
    </location>
</feature>